<evidence type="ECO:0000313" key="1">
    <source>
        <dbReference type="EMBL" id="NOU62886.1"/>
    </source>
</evidence>
<comment type="caution">
    <text evidence="1">The sequence shown here is derived from an EMBL/GenBank/DDBJ whole genome shotgun (WGS) entry which is preliminary data.</text>
</comment>
<sequence>MRDGFYWGTVESILDQYQFNQDYRDKMIRLGQNQVQMIGALGLNNPLYDQNSTPYTDEGRTAFANYIAGGPVVDQYCFDDSCGCLLSEHIEEKQ</sequence>
<evidence type="ECO:0000313" key="2">
    <source>
        <dbReference type="Proteomes" id="UP000653578"/>
    </source>
</evidence>
<gene>
    <name evidence="1" type="ORF">GC096_02350</name>
</gene>
<accession>A0ABX1X3S0</accession>
<protein>
    <submittedName>
        <fullName evidence="1">Uncharacterized protein</fullName>
    </submittedName>
</protein>
<dbReference type="EMBL" id="WHNY01000005">
    <property type="protein sequence ID" value="NOU62886.1"/>
    <property type="molecule type" value="Genomic_DNA"/>
</dbReference>
<organism evidence="1 2">
    <name type="scientific">Paenibacillus plantarum</name>
    <dbReference type="NCBI Taxonomy" id="2654975"/>
    <lineage>
        <taxon>Bacteria</taxon>
        <taxon>Bacillati</taxon>
        <taxon>Bacillota</taxon>
        <taxon>Bacilli</taxon>
        <taxon>Bacillales</taxon>
        <taxon>Paenibacillaceae</taxon>
        <taxon>Paenibacillus</taxon>
    </lineage>
</organism>
<dbReference type="RefSeq" id="WP_171628696.1">
    <property type="nucleotide sequence ID" value="NZ_WHNY01000005.1"/>
</dbReference>
<name>A0ABX1X3S0_9BACL</name>
<reference evidence="1 2" key="1">
    <citation type="submission" date="2019-10" db="EMBL/GenBank/DDBJ databases">
        <title>Description of Paenibacillus humi sp. nov.</title>
        <authorList>
            <person name="Carlier A."/>
            <person name="Qi S."/>
        </authorList>
    </citation>
    <scope>NUCLEOTIDE SEQUENCE [LARGE SCALE GENOMIC DNA]</scope>
    <source>
        <strain evidence="1 2">LMG 31461</strain>
    </source>
</reference>
<proteinExistence type="predicted"/>
<keyword evidence="2" id="KW-1185">Reference proteome</keyword>
<dbReference type="Proteomes" id="UP000653578">
    <property type="component" value="Unassembled WGS sequence"/>
</dbReference>